<sequence>MEHSMEKDVAPNYSSVVMRQRA</sequence>
<dbReference type="EMBL" id="JAFNEN010001773">
    <property type="protein sequence ID" value="KAG8173434.1"/>
    <property type="molecule type" value="Genomic_DNA"/>
</dbReference>
<name>A0AAV6TNH7_9ARAC</name>
<dbReference type="AlphaFoldDB" id="A0AAV6TNH7"/>
<feature type="region of interest" description="Disordered" evidence="1">
    <location>
        <begin position="1"/>
        <end position="22"/>
    </location>
</feature>
<feature type="non-terminal residue" evidence="2">
    <location>
        <position position="22"/>
    </location>
</feature>
<keyword evidence="3" id="KW-1185">Reference proteome</keyword>
<protein>
    <submittedName>
        <fullName evidence="2">Uncharacterized protein</fullName>
    </submittedName>
</protein>
<evidence type="ECO:0000313" key="2">
    <source>
        <dbReference type="EMBL" id="KAG8173434.1"/>
    </source>
</evidence>
<comment type="caution">
    <text evidence="2">The sequence shown here is derived from an EMBL/GenBank/DDBJ whole genome shotgun (WGS) entry which is preliminary data.</text>
</comment>
<evidence type="ECO:0000313" key="3">
    <source>
        <dbReference type="Proteomes" id="UP000827092"/>
    </source>
</evidence>
<reference evidence="2 3" key="1">
    <citation type="journal article" date="2022" name="Nat. Ecol. Evol.">
        <title>A masculinizing supergene underlies an exaggerated male reproductive morph in a spider.</title>
        <authorList>
            <person name="Hendrickx F."/>
            <person name="De Corte Z."/>
            <person name="Sonet G."/>
            <person name="Van Belleghem S.M."/>
            <person name="Kostlbacher S."/>
            <person name="Vangestel C."/>
        </authorList>
    </citation>
    <scope>NUCLEOTIDE SEQUENCE [LARGE SCALE GENOMIC DNA]</scope>
    <source>
        <strain evidence="2">W744_W776</strain>
    </source>
</reference>
<gene>
    <name evidence="2" type="ORF">JTE90_007018</name>
</gene>
<dbReference type="Proteomes" id="UP000827092">
    <property type="component" value="Unassembled WGS sequence"/>
</dbReference>
<accession>A0AAV6TNH7</accession>
<evidence type="ECO:0000256" key="1">
    <source>
        <dbReference type="SAM" id="MobiDB-lite"/>
    </source>
</evidence>
<proteinExistence type="predicted"/>
<feature type="compositionally biased region" description="Polar residues" evidence="1">
    <location>
        <begin position="12"/>
        <end position="22"/>
    </location>
</feature>
<organism evidence="2 3">
    <name type="scientific">Oedothorax gibbosus</name>
    <dbReference type="NCBI Taxonomy" id="931172"/>
    <lineage>
        <taxon>Eukaryota</taxon>
        <taxon>Metazoa</taxon>
        <taxon>Ecdysozoa</taxon>
        <taxon>Arthropoda</taxon>
        <taxon>Chelicerata</taxon>
        <taxon>Arachnida</taxon>
        <taxon>Araneae</taxon>
        <taxon>Araneomorphae</taxon>
        <taxon>Entelegynae</taxon>
        <taxon>Araneoidea</taxon>
        <taxon>Linyphiidae</taxon>
        <taxon>Erigoninae</taxon>
        <taxon>Oedothorax</taxon>
    </lineage>
</organism>